<sequence length="153" mass="16821">MKQFIYLAAAVAAIPPSLLDAINRERVHHGIHSVANSAPLKELLAKMLDSADHPIDQNLYKYGTLNELFGNTACHAFPGNQDCTTLPADMFFPRSGMELFSVAASSNATDMLAFIKKDFQDIVLNQGQFATRTFKSGAEVVDKGQHFIMLSPY</sequence>
<proteinExistence type="predicted"/>
<evidence type="ECO:0000313" key="2">
    <source>
        <dbReference type="Proteomes" id="UP001165960"/>
    </source>
</evidence>
<organism evidence="1 2">
    <name type="scientific">Entomophthora muscae</name>
    <dbReference type="NCBI Taxonomy" id="34485"/>
    <lineage>
        <taxon>Eukaryota</taxon>
        <taxon>Fungi</taxon>
        <taxon>Fungi incertae sedis</taxon>
        <taxon>Zoopagomycota</taxon>
        <taxon>Entomophthoromycotina</taxon>
        <taxon>Entomophthoromycetes</taxon>
        <taxon>Entomophthorales</taxon>
        <taxon>Entomophthoraceae</taxon>
        <taxon>Entomophthora</taxon>
    </lineage>
</organism>
<evidence type="ECO:0000313" key="1">
    <source>
        <dbReference type="EMBL" id="KAJ9063600.1"/>
    </source>
</evidence>
<name>A0ACC2SMP6_9FUNG</name>
<protein>
    <submittedName>
        <fullName evidence="1">Uncharacterized protein</fullName>
    </submittedName>
</protein>
<reference evidence="1" key="1">
    <citation type="submission" date="2022-04" db="EMBL/GenBank/DDBJ databases">
        <title>Genome of the entomopathogenic fungus Entomophthora muscae.</title>
        <authorList>
            <person name="Elya C."/>
            <person name="Lovett B.R."/>
            <person name="Lee E."/>
            <person name="Macias A.M."/>
            <person name="Hajek A.E."/>
            <person name="De Bivort B.L."/>
            <person name="Kasson M.T."/>
            <person name="De Fine Licht H.H."/>
            <person name="Stajich J.E."/>
        </authorList>
    </citation>
    <scope>NUCLEOTIDE SEQUENCE</scope>
    <source>
        <strain evidence="1">Berkeley</strain>
    </source>
</reference>
<dbReference type="EMBL" id="QTSX02004858">
    <property type="protein sequence ID" value="KAJ9063600.1"/>
    <property type="molecule type" value="Genomic_DNA"/>
</dbReference>
<gene>
    <name evidence="1" type="ORF">DSO57_1039164</name>
</gene>
<comment type="caution">
    <text evidence="1">The sequence shown here is derived from an EMBL/GenBank/DDBJ whole genome shotgun (WGS) entry which is preliminary data.</text>
</comment>
<keyword evidence="2" id="KW-1185">Reference proteome</keyword>
<dbReference type="Proteomes" id="UP001165960">
    <property type="component" value="Unassembled WGS sequence"/>
</dbReference>
<accession>A0ACC2SMP6</accession>